<protein>
    <submittedName>
        <fullName evidence="2">Uncharacterized protein</fullName>
    </submittedName>
</protein>
<reference evidence="2" key="1">
    <citation type="submission" date="2019-08" db="EMBL/GenBank/DDBJ databases">
        <authorList>
            <person name="Busch A."/>
        </authorList>
    </citation>
    <scope>NUCLEOTIDE SEQUENCE</scope>
    <source>
        <strain evidence="2">15T0085</strain>
        <strain evidence="1">17T1429</strain>
    </source>
</reference>
<dbReference type="EMBL" id="JAAGKH010000061">
    <property type="protein sequence ID" value="NDR89428.1"/>
    <property type="molecule type" value="Genomic_DNA"/>
</dbReference>
<accession>A0A0B3VRN5</accession>
<dbReference type="EMBL" id="JAAGJP010000058">
    <property type="protein sequence ID" value="NDS68898.1"/>
    <property type="molecule type" value="Genomic_DNA"/>
</dbReference>
<gene>
    <name evidence="2" type="ORF">FWI86_07770</name>
    <name evidence="1" type="ORF">FWJ04_07380</name>
</gene>
<name>A0A0B3VRN5_FRATU</name>
<dbReference type="HOGENOM" id="CLU_2553340_0_0_6"/>
<proteinExistence type="predicted"/>
<comment type="caution">
    <text evidence="2">The sequence shown here is derived from an EMBL/GenBank/DDBJ whole genome shotgun (WGS) entry which is preliminary data.</text>
</comment>
<evidence type="ECO:0000313" key="2">
    <source>
        <dbReference type="EMBL" id="NDS68898.1"/>
    </source>
</evidence>
<dbReference type="AlphaFoldDB" id="A0A0B3VRN5"/>
<evidence type="ECO:0000313" key="1">
    <source>
        <dbReference type="EMBL" id="NDR89428.1"/>
    </source>
</evidence>
<dbReference type="KEGG" id="ftz:CH68_1776"/>
<dbReference type="KEGG" id="ftv:CH67_2036"/>
<dbReference type="RefSeq" id="WP_011457515.1">
    <property type="nucleotide sequence ID" value="NZ_CP009693.1"/>
</dbReference>
<reference evidence="2" key="2">
    <citation type="submission" date="2020-02" db="EMBL/GenBank/DDBJ databases">
        <title>Using affinity propagation clustering for identifying bacterial clades and subclades with whole-genome sequences of Francisella tularensis.</title>
        <authorList>
            <person name="Homeier-Bachmann T."/>
            <person name="Abdel-Glil M.Y."/>
            <person name="Hackbart A."/>
            <person name="Hotzel H."/>
            <person name="Tomaso H."/>
        </authorList>
    </citation>
    <scope>NUCLEOTIDE SEQUENCE</scope>
    <source>
        <strain evidence="2">15T0085</strain>
        <strain evidence="1">17T1429</strain>
    </source>
</reference>
<dbReference type="KEGG" id="ftc:DA46_1112"/>
<sequence length="82" mass="9271">MLNTILEGDEYNSFKSGYDGYKMLTPKELGQMSSDAKNEEIFRLMSKLAKYEKASGIEDGIDAALDSFYEQQIKNQGGYIEL</sequence>
<organism evidence="2">
    <name type="scientific">Francisella tularensis subsp. holarctica</name>
    <dbReference type="NCBI Taxonomy" id="119857"/>
    <lineage>
        <taxon>Bacteria</taxon>
        <taxon>Pseudomonadati</taxon>
        <taxon>Pseudomonadota</taxon>
        <taxon>Gammaproteobacteria</taxon>
        <taxon>Thiotrichales</taxon>
        <taxon>Francisellaceae</taxon>
        <taxon>Francisella</taxon>
    </lineage>
</organism>